<dbReference type="AlphaFoldDB" id="A0A074LMS9"/>
<sequence length="121" mass="13307">MEFPASKIMQVMEFIIFMKSTTEAVLTMILKYSTLLAQIRESLTPTDSTMMAKEILLEQKMELKSAVTLHSKVLVSPSPRNLTVQTSGQLLTREVRPALLSSTAFAISSTEPPITLQACSG</sequence>
<dbReference type="STRING" id="1157490.EL26_15280"/>
<reference evidence="1 2" key="1">
    <citation type="journal article" date="2013" name="Int. J. Syst. Evol. Microbiol.">
        <title>Tumebacillus flagellatus sp. nov., an alpha-amylase/pullulanase-producing bacterium isolated from cassava wastewater.</title>
        <authorList>
            <person name="Wang Q."/>
            <person name="Xie N."/>
            <person name="Qin Y."/>
            <person name="Shen N."/>
            <person name="Zhu J."/>
            <person name="Mi H."/>
            <person name="Huang R."/>
        </authorList>
    </citation>
    <scope>NUCLEOTIDE SEQUENCE [LARGE SCALE GENOMIC DNA]</scope>
    <source>
        <strain evidence="1 2">GST4</strain>
    </source>
</reference>
<dbReference type="Proteomes" id="UP000027931">
    <property type="component" value="Unassembled WGS sequence"/>
</dbReference>
<proteinExistence type="predicted"/>
<keyword evidence="2" id="KW-1185">Reference proteome</keyword>
<evidence type="ECO:0000313" key="1">
    <source>
        <dbReference type="EMBL" id="KEO82439.1"/>
    </source>
</evidence>
<comment type="caution">
    <text evidence="1">The sequence shown here is derived from an EMBL/GenBank/DDBJ whole genome shotgun (WGS) entry which is preliminary data.</text>
</comment>
<accession>A0A074LMS9</accession>
<organism evidence="1 2">
    <name type="scientific">Tumebacillus flagellatus</name>
    <dbReference type="NCBI Taxonomy" id="1157490"/>
    <lineage>
        <taxon>Bacteria</taxon>
        <taxon>Bacillati</taxon>
        <taxon>Bacillota</taxon>
        <taxon>Bacilli</taxon>
        <taxon>Bacillales</taxon>
        <taxon>Alicyclobacillaceae</taxon>
        <taxon>Tumebacillus</taxon>
    </lineage>
</organism>
<name>A0A074LMS9_9BACL</name>
<gene>
    <name evidence="1" type="ORF">EL26_15280</name>
</gene>
<evidence type="ECO:0000313" key="2">
    <source>
        <dbReference type="Proteomes" id="UP000027931"/>
    </source>
</evidence>
<protein>
    <submittedName>
        <fullName evidence="1">Uncharacterized protein</fullName>
    </submittedName>
</protein>
<dbReference type="EMBL" id="JMIR01000022">
    <property type="protein sequence ID" value="KEO82439.1"/>
    <property type="molecule type" value="Genomic_DNA"/>
</dbReference>